<organism evidence="1 2">
    <name type="scientific">Paenibacillus rhizoplanae</name>
    <dbReference type="NCBI Taxonomy" id="1917181"/>
    <lineage>
        <taxon>Bacteria</taxon>
        <taxon>Bacillati</taxon>
        <taxon>Bacillota</taxon>
        <taxon>Bacilli</taxon>
        <taxon>Bacillales</taxon>
        <taxon>Paenibacillaceae</taxon>
        <taxon>Paenibacillus</taxon>
    </lineage>
</organism>
<reference evidence="2" key="1">
    <citation type="journal article" date="2019" name="Int. J. Syst. Evol. Microbiol.">
        <title>The Global Catalogue of Microorganisms (GCM) 10K type strain sequencing project: providing services to taxonomists for standard genome sequencing and annotation.</title>
        <authorList>
            <consortium name="The Broad Institute Genomics Platform"/>
            <consortium name="The Broad Institute Genome Sequencing Center for Infectious Disease"/>
            <person name="Wu L."/>
            <person name="Ma J."/>
        </authorList>
    </citation>
    <scope>NUCLEOTIDE SEQUENCE [LARGE SCALE GENOMIC DNA]</scope>
    <source>
        <strain evidence="2">CCM 8725</strain>
    </source>
</reference>
<proteinExistence type="predicted"/>
<gene>
    <name evidence="1" type="ORF">ACFSX3_19010</name>
</gene>
<evidence type="ECO:0000313" key="2">
    <source>
        <dbReference type="Proteomes" id="UP001597448"/>
    </source>
</evidence>
<dbReference type="Proteomes" id="UP001597448">
    <property type="component" value="Unassembled WGS sequence"/>
</dbReference>
<name>A0ABW5FDK9_9BACL</name>
<accession>A0ABW5FDK9</accession>
<sequence>MKEDQIDKSIKLDTNVTIEKRVDGRVVPVENSQNLTDDQLNSILLQMNISEERINDMLRSQKEFLVSQGGTSVDVETSNVKRYFQSSDGTKHLVTDFNKEKIEDLRQTEMKKLNLESDKSINVTPFAMGSDGSGSFNGRGSLTYMGKSPNAAEFTYAYEDKWSFNQNVTQKFTDKIAHAWQAHTTSIGHSGGYSWYVLNAWGNKTLSYSNGGSVSGRIGSFTQPTGIFSESKGYMADIVRIPVTNVNTTGKWVTKYTHPWTAITPSINIGIISLSIGTFVGDIWEWENTFTIKAY</sequence>
<keyword evidence="2" id="KW-1185">Reference proteome</keyword>
<dbReference type="RefSeq" id="WP_209988376.1">
    <property type="nucleotide sequence ID" value="NZ_JBHUKY010000033.1"/>
</dbReference>
<comment type="caution">
    <text evidence="1">The sequence shown here is derived from an EMBL/GenBank/DDBJ whole genome shotgun (WGS) entry which is preliminary data.</text>
</comment>
<evidence type="ECO:0000313" key="1">
    <source>
        <dbReference type="EMBL" id="MFD2411986.1"/>
    </source>
</evidence>
<dbReference type="EMBL" id="JBHUKY010000033">
    <property type="protein sequence ID" value="MFD2411986.1"/>
    <property type="molecule type" value="Genomic_DNA"/>
</dbReference>
<protein>
    <submittedName>
        <fullName evidence="1">Uncharacterized protein</fullName>
    </submittedName>
</protein>